<evidence type="ECO:0000259" key="1">
    <source>
        <dbReference type="Pfam" id="PF07727"/>
    </source>
</evidence>
<evidence type="ECO:0000313" key="2">
    <source>
        <dbReference type="EMBL" id="KFD60114.1"/>
    </source>
</evidence>
<dbReference type="Proteomes" id="UP000030758">
    <property type="component" value="Unassembled WGS sequence"/>
</dbReference>
<sequence length="167" mass="19881">MQVPDFLEEILQNILQERSESREILNTVQDWLKQLKQSRFPVCKLKKAICGLKQTGRQWYRKLDQKLRSTGMKPLNTDSFIYMQPEKERILKLLVLYVDDTFVLSNDLAWIQTIKVELANAFKLRDLRGINYALGIKFAQNENRKRMTFQRCFEISCCVYYGRYKAI</sequence>
<dbReference type="Pfam" id="PF07727">
    <property type="entry name" value="RVT_2"/>
    <property type="match status" value="1"/>
</dbReference>
<dbReference type="EMBL" id="KL367693">
    <property type="protein sequence ID" value="KFD60114.1"/>
    <property type="molecule type" value="Genomic_DNA"/>
</dbReference>
<organism evidence="2">
    <name type="scientific">Trichuris suis</name>
    <name type="common">pig whipworm</name>
    <dbReference type="NCBI Taxonomy" id="68888"/>
    <lineage>
        <taxon>Eukaryota</taxon>
        <taxon>Metazoa</taxon>
        <taxon>Ecdysozoa</taxon>
        <taxon>Nematoda</taxon>
        <taxon>Enoplea</taxon>
        <taxon>Dorylaimia</taxon>
        <taxon>Trichinellida</taxon>
        <taxon>Trichuridae</taxon>
        <taxon>Trichuris</taxon>
    </lineage>
</organism>
<reference evidence="2" key="1">
    <citation type="journal article" date="2014" name="Nat. Genet.">
        <title>Genome and transcriptome of the porcine whipworm Trichuris suis.</title>
        <authorList>
            <person name="Jex A.R."/>
            <person name="Nejsum P."/>
            <person name="Schwarz E.M."/>
            <person name="Hu L."/>
            <person name="Young N.D."/>
            <person name="Hall R.S."/>
            <person name="Korhonen P.K."/>
            <person name="Liao S."/>
            <person name="Thamsborg S."/>
            <person name="Xia J."/>
            <person name="Xu P."/>
            <person name="Wang S."/>
            <person name="Scheerlinck J.P."/>
            <person name="Hofmann A."/>
            <person name="Sternberg P.W."/>
            <person name="Wang J."/>
            <person name="Gasser R.B."/>
        </authorList>
    </citation>
    <scope>NUCLEOTIDE SEQUENCE [LARGE SCALE GENOMIC DNA]</scope>
    <source>
        <strain evidence="2">DCEP-RM93F</strain>
    </source>
</reference>
<dbReference type="InterPro" id="IPR013103">
    <property type="entry name" value="RVT_2"/>
</dbReference>
<dbReference type="AlphaFoldDB" id="A0A085MSB8"/>
<protein>
    <recommendedName>
        <fullName evidence="1">Reverse transcriptase Ty1/copia-type domain-containing protein</fullName>
    </recommendedName>
</protein>
<feature type="domain" description="Reverse transcriptase Ty1/copia-type" evidence="1">
    <location>
        <begin position="42"/>
        <end position="148"/>
    </location>
</feature>
<proteinExistence type="predicted"/>
<gene>
    <name evidence="2" type="ORF">M514_27695</name>
</gene>
<accession>A0A085MSB8</accession>
<name>A0A085MSB8_9BILA</name>